<comment type="subcellular location">
    <subcellularLocation>
        <location evidence="1">Endosome membrane</location>
        <topology evidence="1">Peripheral membrane protein</topology>
        <orientation evidence="1">Cytoplasmic side</orientation>
    </subcellularLocation>
    <subcellularLocation>
        <location evidence="2">Late endosome membrane</location>
    </subcellularLocation>
    <subcellularLocation>
        <location evidence="3">Lysosome membrane</location>
        <topology evidence="3">Peripheral membrane protein</topology>
        <orientation evidence="3">Cytoplasmic side</orientation>
    </subcellularLocation>
</comment>
<dbReference type="AlphaFoldDB" id="A0AAN8L007"/>
<dbReference type="Pfam" id="PF10601">
    <property type="entry name" value="zf-LITAF-like"/>
    <property type="match status" value="1"/>
</dbReference>
<evidence type="ECO:0000313" key="11">
    <source>
        <dbReference type="Proteomes" id="UP001356427"/>
    </source>
</evidence>
<dbReference type="SMART" id="SM00714">
    <property type="entry name" value="LITAF"/>
    <property type="match status" value="1"/>
</dbReference>
<evidence type="ECO:0000256" key="3">
    <source>
        <dbReference type="ARBA" id="ARBA00004630"/>
    </source>
</evidence>
<dbReference type="InterPro" id="IPR006629">
    <property type="entry name" value="LITAF"/>
</dbReference>
<evidence type="ECO:0000256" key="5">
    <source>
        <dbReference type="ARBA" id="ARBA00022723"/>
    </source>
</evidence>
<evidence type="ECO:0000313" key="10">
    <source>
        <dbReference type="EMBL" id="KAK6301163.1"/>
    </source>
</evidence>
<organism evidence="10 11">
    <name type="scientific">Coregonus suidteri</name>
    <dbReference type="NCBI Taxonomy" id="861788"/>
    <lineage>
        <taxon>Eukaryota</taxon>
        <taxon>Metazoa</taxon>
        <taxon>Chordata</taxon>
        <taxon>Craniata</taxon>
        <taxon>Vertebrata</taxon>
        <taxon>Euteleostomi</taxon>
        <taxon>Actinopterygii</taxon>
        <taxon>Neopterygii</taxon>
        <taxon>Teleostei</taxon>
        <taxon>Protacanthopterygii</taxon>
        <taxon>Salmoniformes</taxon>
        <taxon>Salmonidae</taxon>
        <taxon>Coregoninae</taxon>
        <taxon>Coregonus</taxon>
    </lineage>
</organism>
<dbReference type="GO" id="GO:0005634">
    <property type="term" value="C:nucleus"/>
    <property type="evidence" value="ECO:0007669"/>
    <property type="project" value="TreeGrafter"/>
</dbReference>
<dbReference type="PANTHER" id="PTHR23292:SF28">
    <property type="entry name" value="LIPOPOLYSACCHARIDE-INDUCED TUMOR NECROSIS FACTOR-ALPHA FACTOR-LIKE"/>
    <property type="match status" value="1"/>
</dbReference>
<dbReference type="InterPro" id="IPR037519">
    <property type="entry name" value="LITAF_fam"/>
</dbReference>
<dbReference type="PANTHER" id="PTHR23292">
    <property type="entry name" value="LIPOPOLYSACCHARIDE-INDUCED TUMOR NECROSIS FACTOR-ALPHA FACTOR"/>
    <property type="match status" value="1"/>
</dbReference>
<keyword evidence="6" id="KW-0862">Zinc</keyword>
<keyword evidence="8" id="KW-1133">Transmembrane helix</keyword>
<evidence type="ECO:0000259" key="9">
    <source>
        <dbReference type="PROSITE" id="PS51837"/>
    </source>
</evidence>
<dbReference type="EMBL" id="JAGTTL010000027">
    <property type="protein sequence ID" value="KAK6301163.1"/>
    <property type="molecule type" value="Genomic_DNA"/>
</dbReference>
<name>A0AAN8L007_9TELE</name>
<evidence type="ECO:0000256" key="4">
    <source>
        <dbReference type="ARBA" id="ARBA00005975"/>
    </source>
</evidence>
<feature type="domain" description="LITAF" evidence="9">
    <location>
        <begin position="85"/>
        <end position="151"/>
    </location>
</feature>
<dbReference type="GO" id="GO:0098574">
    <property type="term" value="C:cytoplasmic side of lysosomal membrane"/>
    <property type="evidence" value="ECO:0007669"/>
    <property type="project" value="TreeGrafter"/>
</dbReference>
<dbReference type="GO" id="GO:0008270">
    <property type="term" value="F:zinc ion binding"/>
    <property type="evidence" value="ECO:0007669"/>
    <property type="project" value="TreeGrafter"/>
</dbReference>
<evidence type="ECO:0000256" key="6">
    <source>
        <dbReference type="ARBA" id="ARBA00022833"/>
    </source>
</evidence>
<dbReference type="Proteomes" id="UP001356427">
    <property type="component" value="Unassembled WGS sequence"/>
</dbReference>
<proteinExistence type="inferred from homology"/>
<protein>
    <recommendedName>
        <fullName evidence="9">LITAF domain-containing protein</fullName>
    </recommendedName>
</protein>
<evidence type="ECO:0000256" key="1">
    <source>
        <dbReference type="ARBA" id="ARBA00004125"/>
    </source>
</evidence>
<gene>
    <name evidence="10" type="ORF">J4Q44_G00292610</name>
</gene>
<feature type="transmembrane region" description="Helical" evidence="8">
    <location>
        <begin position="123"/>
        <end position="147"/>
    </location>
</feature>
<accession>A0AAN8L007</accession>
<reference evidence="10 11" key="1">
    <citation type="submission" date="2021-04" db="EMBL/GenBank/DDBJ databases">
        <authorList>
            <person name="De Guttry C."/>
            <person name="Zahm M."/>
            <person name="Klopp C."/>
            <person name="Cabau C."/>
            <person name="Louis A."/>
            <person name="Berthelot C."/>
            <person name="Parey E."/>
            <person name="Roest Crollius H."/>
            <person name="Montfort J."/>
            <person name="Robinson-Rechavi M."/>
            <person name="Bucao C."/>
            <person name="Bouchez O."/>
            <person name="Gislard M."/>
            <person name="Lluch J."/>
            <person name="Milhes M."/>
            <person name="Lampietro C."/>
            <person name="Lopez Roques C."/>
            <person name="Donnadieu C."/>
            <person name="Braasch I."/>
            <person name="Desvignes T."/>
            <person name="Postlethwait J."/>
            <person name="Bobe J."/>
            <person name="Wedekind C."/>
            <person name="Guiguen Y."/>
        </authorList>
    </citation>
    <scope>NUCLEOTIDE SEQUENCE [LARGE SCALE GENOMIC DNA]</scope>
    <source>
        <strain evidence="10">Cs_M1</strain>
        <tissue evidence="10">Blood</tissue>
    </source>
</reference>
<evidence type="ECO:0000256" key="7">
    <source>
        <dbReference type="ARBA" id="ARBA00023136"/>
    </source>
</evidence>
<evidence type="ECO:0000256" key="8">
    <source>
        <dbReference type="SAM" id="Phobius"/>
    </source>
</evidence>
<evidence type="ECO:0000256" key="2">
    <source>
        <dbReference type="ARBA" id="ARBA00004414"/>
    </source>
</evidence>
<dbReference type="GO" id="GO:0098560">
    <property type="term" value="C:cytoplasmic side of late endosome membrane"/>
    <property type="evidence" value="ECO:0007669"/>
    <property type="project" value="TreeGrafter"/>
</dbReference>
<dbReference type="PROSITE" id="PS51837">
    <property type="entry name" value="LITAF"/>
    <property type="match status" value="1"/>
</dbReference>
<keyword evidence="5" id="KW-0479">Metal-binding</keyword>
<keyword evidence="8" id="KW-0812">Transmembrane</keyword>
<comment type="similarity">
    <text evidence="4">Belongs to the CDIP1/LITAF family.</text>
</comment>
<keyword evidence="7 8" id="KW-0472">Membrane</keyword>
<comment type="caution">
    <text evidence="10">The sequence shown here is derived from an EMBL/GenBank/DDBJ whole genome shotgun (WGS) entry which is preliminary data.</text>
</comment>
<sequence length="151" mass="16547">MLLPCSSVQSAVQRGTMSYPPRTEVRGTMSYPSSCIFLPQVESEQGDNVKIYSPFNHGPPPTPKDGCNSISHTPLPIPGGASAPRQWLVQHYESKLRDSPGLIRCPSCQSQVMSDVTHHAGTFSWTMCLVFILCGLFLGCCLIPFFLSRIS</sequence>
<keyword evidence="11" id="KW-1185">Reference proteome</keyword>